<sequence length="62" mass="7510">MVDVAKLFWIRILMKAHVLLFWETMVVIQRKRKEISSAPKLRCDHGRDHGWHSSDYKQRMDD</sequence>
<gene>
    <name evidence="2" type="ORF">DARMORV10_C06P14270.1</name>
</gene>
<proteinExistence type="predicted"/>
<dbReference type="AlphaFoldDB" id="A0A816Q879"/>
<organism evidence="2">
    <name type="scientific">Brassica napus</name>
    <name type="common">Rape</name>
    <dbReference type="NCBI Taxonomy" id="3708"/>
    <lineage>
        <taxon>Eukaryota</taxon>
        <taxon>Viridiplantae</taxon>
        <taxon>Streptophyta</taxon>
        <taxon>Embryophyta</taxon>
        <taxon>Tracheophyta</taxon>
        <taxon>Spermatophyta</taxon>
        <taxon>Magnoliopsida</taxon>
        <taxon>eudicotyledons</taxon>
        <taxon>Gunneridae</taxon>
        <taxon>Pentapetalae</taxon>
        <taxon>rosids</taxon>
        <taxon>malvids</taxon>
        <taxon>Brassicales</taxon>
        <taxon>Brassicaceae</taxon>
        <taxon>Brassiceae</taxon>
        <taxon>Brassica</taxon>
    </lineage>
</organism>
<reference evidence="2" key="1">
    <citation type="submission" date="2021-01" db="EMBL/GenBank/DDBJ databases">
        <authorList>
            <consortium name="Genoscope - CEA"/>
            <person name="William W."/>
        </authorList>
    </citation>
    <scope>NUCLEOTIDE SEQUENCE</scope>
</reference>
<name>A0A816Q879_BRANA</name>
<keyword evidence="1" id="KW-1133">Transmembrane helix</keyword>
<accession>A0A816Q879</accession>
<dbReference type="Proteomes" id="UP001295469">
    <property type="component" value="Chromosome C06"/>
</dbReference>
<feature type="transmembrane region" description="Helical" evidence="1">
    <location>
        <begin position="6"/>
        <end position="28"/>
    </location>
</feature>
<keyword evidence="1" id="KW-0812">Transmembrane</keyword>
<evidence type="ECO:0000313" key="2">
    <source>
        <dbReference type="EMBL" id="CAF2056935.1"/>
    </source>
</evidence>
<keyword evidence="1" id="KW-0472">Membrane</keyword>
<protein>
    <submittedName>
        <fullName evidence="2">(rape) hypothetical protein</fullName>
    </submittedName>
</protein>
<dbReference type="EMBL" id="HG994370">
    <property type="protein sequence ID" value="CAF2056935.1"/>
    <property type="molecule type" value="Genomic_DNA"/>
</dbReference>
<evidence type="ECO:0000256" key="1">
    <source>
        <dbReference type="SAM" id="Phobius"/>
    </source>
</evidence>